<reference evidence="3 4" key="1">
    <citation type="submission" date="2017-11" db="EMBL/GenBank/DDBJ databases">
        <title>Molecular characterization of Burkholderia pseudomallei and closely related isolates from Vietnam.</title>
        <authorList>
            <person name="Ustinov D.V."/>
            <person name="Antonov A.S."/>
            <person name="Avdusheva E.F."/>
            <person name="Shpak I.M."/>
            <person name="Zakharova I.B."/>
            <person name="Thi L.A."/>
            <person name="Teteryatnikova N."/>
            <person name="Lopasteyskaya Y.A."/>
            <person name="Kuzyutina J.A."/>
            <person name="Ngo T.N."/>
            <person name="Victorov D.V."/>
        </authorList>
    </citation>
    <scope>NUCLEOTIDE SEQUENCE [LARGE SCALE GENOMIC DNA]</scope>
    <source>
        <strain evidence="3 4">V1512</strain>
    </source>
</reference>
<evidence type="ECO:0000256" key="2">
    <source>
        <dbReference type="SAM" id="Phobius"/>
    </source>
</evidence>
<sequence>MPRAVHRPGACAATQARRGPNDARRRDASSPGVDARRTRVRRALFWRSIMVAGVVLWVALAVIFPTVVVPAAQHALERTIKQHDAGASAPGAPRGGTPGQSASPGGGEAIEP</sequence>
<evidence type="ECO:0000256" key="1">
    <source>
        <dbReference type="SAM" id="MobiDB-lite"/>
    </source>
</evidence>
<feature type="compositionally biased region" description="Basic and acidic residues" evidence="1">
    <location>
        <begin position="19"/>
        <end position="28"/>
    </location>
</feature>
<evidence type="ECO:0000313" key="3">
    <source>
        <dbReference type="EMBL" id="PJO62677.1"/>
    </source>
</evidence>
<accession>A0AAX0U2X6</accession>
<keyword evidence="2" id="KW-0472">Membrane</keyword>
<feature type="region of interest" description="Disordered" evidence="1">
    <location>
        <begin position="1"/>
        <end position="37"/>
    </location>
</feature>
<protein>
    <submittedName>
        <fullName evidence="3">Uncharacterized protein</fullName>
    </submittedName>
</protein>
<feature type="compositionally biased region" description="Gly residues" evidence="1">
    <location>
        <begin position="93"/>
        <end position="112"/>
    </location>
</feature>
<keyword evidence="2" id="KW-0812">Transmembrane</keyword>
<gene>
    <name evidence="3" type="ORF">CWD88_29735</name>
</gene>
<dbReference type="Proteomes" id="UP000231878">
    <property type="component" value="Unassembled WGS sequence"/>
</dbReference>
<dbReference type="EMBL" id="PHRB01000041">
    <property type="protein sequence ID" value="PJO62677.1"/>
    <property type="molecule type" value="Genomic_DNA"/>
</dbReference>
<comment type="caution">
    <text evidence="3">The sequence shown here is derived from an EMBL/GenBank/DDBJ whole genome shotgun (WGS) entry which is preliminary data.</text>
</comment>
<keyword evidence="2" id="KW-1133">Transmembrane helix</keyword>
<feature type="region of interest" description="Disordered" evidence="1">
    <location>
        <begin position="80"/>
        <end position="112"/>
    </location>
</feature>
<name>A0AAX0U2X6_BURPE</name>
<dbReference type="AlphaFoldDB" id="A0AAX0U2X6"/>
<organism evidence="3 4">
    <name type="scientific">Burkholderia pseudomallei</name>
    <name type="common">Pseudomonas pseudomallei</name>
    <dbReference type="NCBI Taxonomy" id="28450"/>
    <lineage>
        <taxon>Bacteria</taxon>
        <taxon>Pseudomonadati</taxon>
        <taxon>Pseudomonadota</taxon>
        <taxon>Betaproteobacteria</taxon>
        <taxon>Burkholderiales</taxon>
        <taxon>Burkholderiaceae</taxon>
        <taxon>Burkholderia</taxon>
        <taxon>pseudomallei group</taxon>
    </lineage>
</organism>
<proteinExistence type="predicted"/>
<evidence type="ECO:0000313" key="4">
    <source>
        <dbReference type="Proteomes" id="UP000231878"/>
    </source>
</evidence>
<feature type="transmembrane region" description="Helical" evidence="2">
    <location>
        <begin position="44"/>
        <end position="64"/>
    </location>
</feature>